<organism evidence="1 2">
    <name type="scientific">Dreissena polymorpha</name>
    <name type="common">Zebra mussel</name>
    <name type="synonym">Mytilus polymorpha</name>
    <dbReference type="NCBI Taxonomy" id="45954"/>
    <lineage>
        <taxon>Eukaryota</taxon>
        <taxon>Metazoa</taxon>
        <taxon>Spiralia</taxon>
        <taxon>Lophotrochozoa</taxon>
        <taxon>Mollusca</taxon>
        <taxon>Bivalvia</taxon>
        <taxon>Autobranchia</taxon>
        <taxon>Heteroconchia</taxon>
        <taxon>Euheterodonta</taxon>
        <taxon>Imparidentia</taxon>
        <taxon>Neoheterodontei</taxon>
        <taxon>Myida</taxon>
        <taxon>Dreissenoidea</taxon>
        <taxon>Dreissenidae</taxon>
        <taxon>Dreissena</taxon>
    </lineage>
</organism>
<comment type="caution">
    <text evidence="1">The sequence shown here is derived from an EMBL/GenBank/DDBJ whole genome shotgun (WGS) entry which is preliminary data.</text>
</comment>
<dbReference type="AlphaFoldDB" id="A0A9D4RN73"/>
<dbReference type="Proteomes" id="UP000828390">
    <property type="component" value="Unassembled WGS sequence"/>
</dbReference>
<evidence type="ECO:0000313" key="2">
    <source>
        <dbReference type="Proteomes" id="UP000828390"/>
    </source>
</evidence>
<sequence length="103" mass="11578">MNDIVMARTSLFRQPASQPASPPAFANLITSFFLRKTWLKIKEAEAHLRNKLKITDSDKIWKKLTETSNCYMAGAVSGIKEDEHTQLILTKLDAADVSKVNKT</sequence>
<name>A0A9D4RN73_DREPO</name>
<reference evidence="1" key="1">
    <citation type="journal article" date="2019" name="bioRxiv">
        <title>The Genome of the Zebra Mussel, Dreissena polymorpha: A Resource for Invasive Species Research.</title>
        <authorList>
            <person name="McCartney M.A."/>
            <person name="Auch B."/>
            <person name="Kono T."/>
            <person name="Mallez S."/>
            <person name="Zhang Y."/>
            <person name="Obille A."/>
            <person name="Becker A."/>
            <person name="Abrahante J.E."/>
            <person name="Garbe J."/>
            <person name="Badalamenti J.P."/>
            <person name="Herman A."/>
            <person name="Mangelson H."/>
            <person name="Liachko I."/>
            <person name="Sullivan S."/>
            <person name="Sone E.D."/>
            <person name="Koren S."/>
            <person name="Silverstein K.A.T."/>
            <person name="Beckman K.B."/>
            <person name="Gohl D.M."/>
        </authorList>
    </citation>
    <scope>NUCLEOTIDE SEQUENCE</scope>
    <source>
        <strain evidence="1">Duluth1</strain>
        <tissue evidence="1">Whole animal</tissue>
    </source>
</reference>
<dbReference type="EMBL" id="JAIWYP010000002">
    <property type="protein sequence ID" value="KAH3872460.1"/>
    <property type="molecule type" value="Genomic_DNA"/>
</dbReference>
<reference evidence="1" key="2">
    <citation type="submission" date="2020-11" db="EMBL/GenBank/DDBJ databases">
        <authorList>
            <person name="McCartney M.A."/>
            <person name="Auch B."/>
            <person name="Kono T."/>
            <person name="Mallez S."/>
            <person name="Becker A."/>
            <person name="Gohl D.M."/>
            <person name="Silverstein K.A.T."/>
            <person name="Koren S."/>
            <person name="Bechman K.B."/>
            <person name="Herman A."/>
            <person name="Abrahante J.E."/>
            <person name="Garbe J."/>
        </authorList>
    </citation>
    <scope>NUCLEOTIDE SEQUENCE</scope>
    <source>
        <strain evidence="1">Duluth1</strain>
        <tissue evidence="1">Whole animal</tissue>
    </source>
</reference>
<proteinExistence type="predicted"/>
<protein>
    <submittedName>
        <fullName evidence="1">Uncharacterized protein</fullName>
    </submittedName>
</protein>
<keyword evidence="2" id="KW-1185">Reference proteome</keyword>
<gene>
    <name evidence="1" type="ORF">DPMN_035676</name>
</gene>
<evidence type="ECO:0000313" key="1">
    <source>
        <dbReference type="EMBL" id="KAH3872460.1"/>
    </source>
</evidence>
<accession>A0A9D4RN73</accession>